<evidence type="ECO:0000256" key="10">
    <source>
        <dbReference type="ARBA" id="ARBA00022840"/>
    </source>
</evidence>
<keyword evidence="10" id="KW-0067">ATP-binding</keyword>
<evidence type="ECO:0000256" key="8">
    <source>
        <dbReference type="ARBA" id="ARBA00022771"/>
    </source>
</evidence>
<dbReference type="Proteomes" id="UP000317909">
    <property type="component" value="Chromosome"/>
</dbReference>
<evidence type="ECO:0000256" key="15">
    <source>
        <dbReference type="ARBA" id="ARBA00039316"/>
    </source>
</evidence>
<dbReference type="Gene3D" id="3.40.50.300">
    <property type="entry name" value="P-loop containing nucleotide triphosphate hydrolases"/>
    <property type="match status" value="3"/>
</dbReference>
<dbReference type="InterPro" id="IPR003439">
    <property type="entry name" value="ABC_transporter-like_ATP-bd"/>
</dbReference>
<evidence type="ECO:0000313" key="20">
    <source>
        <dbReference type="Proteomes" id="UP000317909"/>
    </source>
</evidence>
<keyword evidence="3" id="KW-0479">Metal-binding</keyword>
<feature type="region of interest" description="Disordered" evidence="17">
    <location>
        <begin position="259"/>
        <end position="300"/>
    </location>
</feature>
<dbReference type="GO" id="GO:0009380">
    <property type="term" value="C:excinuclease repair complex"/>
    <property type="evidence" value="ECO:0007669"/>
    <property type="project" value="InterPro"/>
</dbReference>
<dbReference type="PANTHER" id="PTHR43152:SF3">
    <property type="entry name" value="UVRABC SYSTEM PROTEIN A"/>
    <property type="match status" value="1"/>
</dbReference>
<evidence type="ECO:0000256" key="3">
    <source>
        <dbReference type="ARBA" id="ARBA00022723"/>
    </source>
</evidence>
<evidence type="ECO:0000256" key="11">
    <source>
        <dbReference type="ARBA" id="ARBA00022881"/>
    </source>
</evidence>
<name>A0A517TR73_9BACT</name>
<evidence type="ECO:0000256" key="6">
    <source>
        <dbReference type="ARBA" id="ARBA00022763"/>
    </source>
</evidence>
<comment type="subcellular location">
    <subcellularLocation>
        <location evidence="1">Cytoplasm</location>
    </subcellularLocation>
</comment>
<protein>
    <recommendedName>
        <fullName evidence="15">UvrABC system protein A</fullName>
    </recommendedName>
    <alternativeName>
        <fullName evidence="16">Excinuclease ABC subunit A</fullName>
    </alternativeName>
</protein>
<dbReference type="GO" id="GO:0008270">
    <property type="term" value="F:zinc ion binding"/>
    <property type="evidence" value="ECO:0007669"/>
    <property type="project" value="UniProtKB-KW"/>
</dbReference>
<feature type="domain" description="ABC transporter" evidence="18">
    <location>
        <begin position="646"/>
        <end position="980"/>
    </location>
</feature>
<dbReference type="GO" id="GO:0005737">
    <property type="term" value="C:cytoplasm"/>
    <property type="evidence" value="ECO:0007669"/>
    <property type="project" value="UniProtKB-SubCell"/>
</dbReference>
<evidence type="ECO:0000256" key="14">
    <source>
        <dbReference type="ARBA" id="ARBA00038000"/>
    </source>
</evidence>
<evidence type="ECO:0000256" key="17">
    <source>
        <dbReference type="SAM" id="MobiDB-lite"/>
    </source>
</evidence>
<dbReference type="PROSITE" id="PS50893">
    <property type="entry name" value="ABC_TRANSPORTER_2"/>
    <property type="match status" value="1"/>
</dbReference>
<dbReference type="RefSeq" id="WP_145429799.1">
    <property type="nucleotide sequence ID" value="NZ_CP036339.1"/>
</dbReference>
<proteinExistence type="inferred from homology"/>
<dbReference type="SUPFAM" id="SSF52540">
    <property type="entry name" value="P-loop containing nucleoside triphosphate hydrolases"/>
    <property type="match status" value="2"/>
</dbReference>
<evidence type="ECO:0000313" key="19">
    <source>
        <dbReference type="EMBL" id="QDT70872.1"/>
    </source>
</evidence>
<evidence type="ECO:0000256" key="7">
    <source>
        <dbReference type="ARBA" id="ARBA00022769"/>
    </source>
</evidence>
<keyword evidence="4" id="KW-0677">Repeat</keyword>
<dbReference type="InterPro" id="IPR041552">
    <property type="entry name" value="UvrA_DNA-bd"/>
</dbReference>
<dbReference type="PANTHER" id="PTHR43152">
    <property type="entry name" value="UVRABC SYSTEM PROTEIN A"/>
    <property type="match status" value="1"/>
</dbReference>
<dbReference type="AlphaFoldDB" id="A0A517TR73"/>
<dbReference type="GO" id="GO:0003677">
    <property type="term" value="F:DNA binding"/>
    <property type="evidence" value="ECO:0007669"/>
    <property type="project" value="UniProtKB-KW"/>
</dbReference>
<sequence>MSSELEPLPGALAASPGEAIRIRGARTHNLRNVDLDIPQWRLVVMTGLSGSGKSSLAFDTLLAEGQRQYIESLSTYARQFFDQMERPDVDLIEGLQPTVALDQRSTTNNPRSTVATVTEIYDFLRVLMARVGDVACPNCGTAISQQTPVEIQEAILALPEQSKVMILAPMVRGRKGRHAEVLDLVRKEGFVRVRIDGQTYELEDVPELKAQQRHDIDAVVDRVIIRPGIENRLVESVRLALKHGDGALRTAVLTPEAKSATNGHANGVGGLLPLESNQQSNAASGRRPPTPSNATTAENGWEERVYSTRYACPDCKTNLTEIEPRTFSFNSPYGACPACEGLASREGFVPELVIPDESLSLSAGAVAPWRGASADARKSQHALLDAFLAHAKVDWETPLDAWPAKAREQLLNGDGCKFPGLLVHFEMDYAAAKNDATLSKLAEFRGPVVCAECGGSRLRAEARSCRFGGLAIHEITGLPIDQAQRFFRELKFPPTMQQVGEPLTAEIVRRLDFLAEVGVEYLTLDRAADSLSGGEMQRVRLATGIGSGLVGVLYILDEPSIGLHPRDNARLIESLRKLQQQGNTVLVVEHDEAVIRAADWLIDVGPGAGDRGGTIVAEGTPAEVAANPDSITGGYLSGRLRIEPPAQRRKAAKTRMLELEGATLHNLKNVDVQIPLGLFTCVTGVSGSGKSSLIIDTLGAALARKLNGAMTRPGPYRALRGVAKLDRLIHVDQSPIGRTPRSNPATFTGMWDEIRRVFAETKHAKQHGYKIGRFSFNTKGGRCEHCQGQGVERIEMRFLPDLFVTCPVCHGRQFNRQTLAVRYRDRSIADVLAMPIDEAVAFFENHLSIHRMLTSLVDVGLGYLTLGQRSTTLSGGEAQRIKLAAELGRPSSGPTLYILDEPTTGLHTDDVGRLLRVLQQLVELGHTVLVIEHHLEMVKCADWVIDLGPDGGDAGGQIVVAGTPDDVAACEASHTGRWLRELLHAAPGSAGG</sequence>
<evidence type="ECO:0000256" key="5">
    <source>
        <dbReference type="ARBA" id="ARBA00022741"/>
    </source>
</evidence>
<keyword evidence="5" id="KW-0547">Nucleotide-binding</keyword>
<dbReference type="InterPro" id="IPR041102">
    <property type="entry name" value="UvrA_inter"/>
</dbReference>
<dbReference type="InterPro" id="IPR017871">
    <property type="entry name" value="ABC_transporter-like_CS"/>
</dbReference>
<dbReference type="CDD" id="cd03271">
    <property type="entry name" value="ABC_UvrA_II"/>
    <property type="match status" value="1"/>
</dbReference>
<dbReference type="GO" id="GO:0005524">
    <property type="term" value="F:ATP binding"/>
    <property type="evidence" value="ECO:0007669"/>
    <property type="project" value="UniProtKB-KW"/>
</dbReference>
<dbReference type="GO" id="GO:0006289">
    <property type="term" value="P:nucleotide-excision repair"/>
    <property type="evidence" value="ECO:0007669"/>
    <property type="project" value="InterPro"/>
</dbReference>
<dbReference type="Gene3D" id="3.30.190.20">
    <property type="match status" value="1"/>
</dbReference>
<dbReference type="Gene3D" id="1.20.1580.10">
    <property type="entry name" value="ABC transporter ATPase like domain"/>
    <property type="match status" value="2"/>
</dbReference>
<dbReference type="NCBIfam" id="TIGR00630">
    <property type="entry name" value="uvra"/>
    <property type="match status" value="1"/>
</dbReference>
<dbReference type="Pfam" id="PF17760">
    <property type="entry name" value="UvrA_inter"/>
    <property type="match status" value="1"/>
</dbReference>
<keyword evidence="11" id="KW-0267">Excision nuclease</keyword>
<keyword evidence="8" id="KW-0863">Zinc-finger</keyword>
<keyword evidence="7" id="KW-0228">DNA excision</keyword>
<dbReference type="Pfam" id="PF17755">
    <property type="entry name" value="UvrA_DNA-bind"/>
    <property type="match status" value="1"/>
</dbReference>
<evidence type="ECO:0000259" key="18">
    <source>
        <dbReference type="PROSITE" id="PS50893"/>
    </source>
</evidence>
<dbReference type="KEGG" id="llh:I41_00250"/>
<reference evidence="19 20" key="1">
    <citation type="submission" date="2019-02" db="EMBL/GenBank/DDBJ databases">
        <title>Deep-cultivation of Planctomycetes and their phenomic and genomic characterization uncovers novel biology.</title>
        <authorList>
            <person name="Wiegand S."/>
            <person name="Jogler M."/>
            <person name="Boedeker C."/>
            <person name="Pinto D."/>
            <person name="Vollmers J."/>
            <person name="Rivas-Marin E."/>
            <person name="Kohn T."/>
            <person name="Peeters S.H."/>
            <person name="Heuer A."/>
            <person name="Rast P."/>
            <person name="Oberbeckmann S."/>
            <person name="Bunk B."/>
            <person name="Jeske O."/>
            <person name="Meyerdierks A."/>
            <person name="Storesund J.E."/>
            <person name="Kallscheuer N."/>
            <person name="Luecker S."/>
            <person name="Lage O.M."/>
            <person name="Pohl T."/>
            <person name="Merkel B.J."/>
            <person name="Hornburger P."/>
            <person name="Mueller R.-W."/>
            <person name="Bruemmer F."/>
            <person name="Labrenz M."/>
            <person name="Spormann A.M."/>
            <person name="Op den Camp H."/>
            <person name="Overmann J."/>
            <person name="Amann R."/>
            <person name="Jetten M.S.M."/>
            <person name="Mascher T."/>
            <person name="Medema M.H."/>
            <person name="Devos D.P."/>
            <person name="Kaster A.-K."/>
            <person name="Ovreas L."/>
            <person name="Rohde M."/>
            <person name="Galperin M.Y."/>
            <person name="Jogler C."/>
        </authorList>
    </citation>
    <scope>NUCLEOTIDE SEQUENCE [LARGE SCALE GENOMIC DNA]</scope>
    <source>
        <strain evidence="19 20">I41</strain>
    </source>
</reference>
<dbReference type="GO" id="GO:0016887">
    <property type="term" value="F:ATP hydrolysis activity"/>
    <property type="evidence" value="ECO:0007669"/>
    <property type="project" value="InterPro"/>
</dbReference>
<keyword evidence="13" id="KW-0234">DNA repair</keyword>
<keyword evidence="20" id="KW-1185">Reference proteome</keyword>
<dbReference type="PROSITE" id="PS00211">
    <property type="entry name" value="ABC_TRANSPORTER_1"/>
    <property type="match status" value="2"/>
</dbReference>
<evidence type="ECO:0000256" key="16">
    <source>
        <dbReference type="ARBA" id="ARBA00042156"/>
    </source>
</evidence>
<dbReference type="InterPro" id="IPR027417">
    <property type="entry name" value="P-loop_NTPase"/>
</dbReference>
<keyword evidence="2" id="KW-0963">Cytoplasm</keyword>
<accession>A0A517TR73</accession>
<evidence type="ECO:0000256" key="9">
    <source>
        <dbReference type="ARBA" id="ARBA00022833"/>
    </source>
</evidence>
<evidence type="ECO:0000256" key="4">
    <source>
        <dbReference type="ARBA" id="ARBA00022737"/>
    </source>
</evidence>
<dbReference type="GO" id="GO:0004518">
    <property type="term" value="F:nuclease activity"/>
    <property type="evidence" value="ECO:0007669"/>
    <property type="project" value="UniProtKB-KW"/>
</dbReference>
<evidence type="ECO:0000256" key="12">
    <source>
        <dbReference type="ARBA" id="ARBA00023125"/>
    </source>
</evidence>
<evidence type="ECO:0000256" key="13">
    <source>
        <dbReference type="ARBA" id="ARBA00023204"/>
    </source>
</evidence>
<dbReference type="OrthoDB" id="9809851at2"/>
<dbReference type="InterPro" id="IPR004602">
    <property type="entry name" value="UvrA"/>
</dbReference>
<keyword evidence="9" id="KW-0862">Zinc</keyword>
<dbReference type="NCBIfam" id="NF001503">
    <property type="entry name" value="PRK00349.1"/>
    <property type="match status" value="1"/>
</dbReference>
<dbReference type="EMBL" id="CP036339">
    <property type="protein sequence ID" value="QDT70872.1"/>
    <property type="molecule type" value="Genomic_DNA"/>
</dbReference>
<keyword evidence="6" id="KW-0227">DNA damage</keyword>
<gene>
    <name evidence="19" type="primary">uvrA_1</name>
    <name evidence="19" type="ORF">I41_00250</name>
</gene>
<evidence type="ECO:0000256" key="1">
    <source>
        <dbReference type="ARBA" id="ARBA00004496"/>
    </source>
</evidence>
<keyword evidence="12" id="KW-0238">DNA-binding</keyword>
<comment type="similarity">
    <text evidence="14">Belongs to the ABC transporter superfamily. UvrA family.</text>
</comment>
<evidence type="ECO:0000256" key="2">
    <source>
        <dbReference type="ARBA" id="ARBA00022490"/>
    </source>
</evidence>
<organism evidence="19 20">
    <name type="scientific">Lacipirellula limnantheis</name>
    <dbReference type="NCBI Taxonomy" id="2528024"/>
    <lineage>
        <taxon>Bacteria</taxon>
        <taxon>Pseudomonadati</taxon>
        <taxon>Planctomycetota</taxon>
        <taxon>Planctomycetia</taxon>
        <taxon>Pirellulales</taxon>
        <taxon>Lacipirellulaceae</taxon>
        <taxon>Lacipirellula</taxon>
    </lineage>
</organism>